<protein>
    <recommendedName>
        <fullName evidence="1">F-box domain-containing protein</fullName>
    </recommendedName>
</protein>
<dbReference type="OrthoDB" id="10009662at2759"/>
<evidence type="ECO:0000313" key="2">
    <source>
        <dbReference type="EMBL" id="CAF1678218.1"/>
    </source>
</evidence>
<dbReference type="InterPro" id="IPR001810">
    <property type="entry name" value="F-box_dom"/>
</dbReference>
<name>A0A816GQD4_9BILA</name>
<reference evidence="2" key="1">
    <citation type="submission" date="2021-02" db="EMBL/GenBank/DDBJ databases">
        <authorList>
            <person name="Nowell W R."/>
        </authorList>
    </citation>
    <scope>NUCLEOTIDE SEQUENCE</scope>
</reference>
<dbReference type="PROSITE" id="PS50181">
    <property type="entry name" value="FBOX"/>
    <property type="match status" value="1"/>
</dbReference>
<dbReference type="AlphaFoldDB" id="A0A816GQD4"/>
<feature type="domain" description="F-box" evidence="1">
    <location>
        <begin position="5"/>
        <end position="52"/>
    </location>
</feature>
<gene>
    <name evidence="2" type="ORF">KQP761_LOCUS35909</name>
</gene>
<comment type="caution">
    <text evidence="2">The sequence shown here is derived from an EMBL/GenBank/DDBJ whole genome shotgun (WGS) entry which is preliminary data.</text>
</comment>
<dbReference type="Proteomes" id="UP000663834">
    <property type="component" value="Unassembled WGS sequence"/>
</dbReference>
<organism evidence="2 3">
    <name type="scientific">Rotaria magnacalcarata</name>
    <dbReference type="NCBI Taxonomy" id="392030"/>
    <lineage>
        <taxon>Eukaryota</taxon>
        <taxon>Metazoa</taxon>
        <taxon>Spiralia</taxon>
        <taxon>Gnathifera</taxon>
        <taxon>Rotifera</taxon>
        <taxon>Eurotatoria</taxon>
        <taxon>Bdelloidea</taxon>
        <taxon>Philodinida</taxon>
        <taxon>Philodinidae</taxon>
        <taxon>Rotaria</taxon>
    </lineage>
</organism>
<dbReference type="EMBL" id="CAJNOW010020251">
    <property type="protein sequence ID" value="CAF1678218.1"/>
    <property type="molecule type" value="Genomic_DNA"/>
</dbReference>
<evidence type="ECO:0000259" key="1">
    <source>
        <dbReference type="PROSITE" id="PS50181"/>
    </source>
</evidence>
<accession>A0A816GQD4</accession>
<proteinExistence type="predicted"/>
<evidence type="ECO:0000313" key="3">
    <source>
        <dbReference type="Proteomes" id="UP000663834"/>
    </source>
</evidence>
<sequence>MALHDVHLLDLPNEILFRILKKLDNMDVLYSLLGINNQRLDNIAQEKTFTTILNFVSMSSNDDVCSISGQILNRFYCDILPRIHYNVKCLILESNSMEHILLAGNYPNLTSFKLFNFNKEILSRYFLDDSLFRHICKQQITDLTLISNENNSEITLTDYTMNVYLIILSFFKNLKHLSILSSSIDGYPPLSLHNLPSTIFSSSTLTKLCINVNDFGDCLALLDGRLKQLTTFIVQIKYIENVSLQSYDMDDLPDLKSFSLICYSKISEYDNLVVRLLHHMSHLEELTLYLCIKDRPRFVDGTHIHNEILSHMTRLHTFTFYISTENYVKDSTLRLSNNDIQETFKNRENQQVDCTVDYVDDVFVLCKIFSLPFRFDRFEWITNNFSTMIFNPVTYLILFDRVSFKHEFFVRVARAFPLLKYLSVHNIKPPFWRFSKPQLVHNYSPIAEYLHLISLHFGFVSNCYVDQFLNETKTSLPRLIKLKVNYRQLKSVTENFTRNETQRNCAMVKRLIIPGLIVFPEDVYRYFPSL</sequence>